<proteinExistence type="predicted"/>
<gene>
    <name evidence="2" type="ORF">ACFP2V_02455</name>
</gene>
<dbReference type="RefSeq" id="WP_381204678.1">
    <property type="nucleotide sequence ID" value="NZ_JBHSPC010000008.1"/>
</dbReference>
<protein>
    <submittedName>
        <fullName evidence="2">Nuclear transport factor 2 family protein</fullName>
    </submittedName>
</protein>
<dbReference type="CDD" id="cd00531">
    <property type="entry name" value="NTF2_like"/>
    <property type="match status" value="1"/>
</dbReference>
<dbReference type="EMBL" id="JBHSPC010000008">
    <property type="protein sequence ID" value="MFC5669016.1"/>
    <property type="molecule type" value="Genomic_DNA"/>
</dbReference>
<evidence type="ECO:0000259" key="1">
    <source>
        <dbReference type="Pfam" id="PF12680"/>
    </source>
</evidence>
<comment type="caution">
    <text evidence="2">The sequence shown here is derived from an EMBL/GenBank/DDBJ whole genome shotgun (WGS) entry which is preliminary data.</text>
</comment>
<dbReference type="Gene3D" id="3.10.450.50">
    <property type="match status" value="1"/>
</dbReference>
<dbReference type="Proteomes" id="UP001596183">
    <property type="component" value="Unassembled WGS sequence"/>
</dbReference>
<evidence type="ECO:0000313" key="2">
    <source>
        <dbReference type="EMBL" id="MFC5669016.1"/>
    </source>
</evidence>
<keyword evidence="3" id="KW-1185">Reference proteome</keyword>
<dbReference type="Pfam" id="PF12680">
    <property type="entry name" value="SnoaL_2"/>
    <property type="match status" value="1"/>
</dbReference>
<feature type="domain" description="SnoaL-like" evidence="1">
    <location>
        <begin position="12"/>
        <end position="91"/>
    </location>
</feature>
<name>A0ABW0XKH7_9ACTN</name>
<dbReference type="InterPro" id="IPR037401">
    <property type="entry name" value="SnoaL-like"/>
</dbReference>
<dbReference type="SUPFAM" id="SSF54427">
    <property type="entry name" value="NTF2-like"/>
    <property type="match status" value="1"/>
</dbReference>
<evidence type="ECO:0000313" key="3">
    <source>
        <dbReference type="Proteomes" id="UP001596183"/>
    </source>
</evidence>
<dbReference type="InterPro" id="IPR032710">
    <property type="entry name" value="NTF2-like_dom_sf"/>
</dbReference>
<sequence>MPWTEPEAVAFVEHHIEVWNKHDLEEILQLYTEDVELVSPFAGQVVGSDVVRGREGLREYFGTALAKNPDLQFEIVDVLRCVESVTIYMRSVGGRMVAEVLFVDDEGLISKVLAHYTCAAP</sequence>
<accession>A0ABW0XKH7</accession>
<organism evidence="2 3">
    <name type="scientific">Streptomyces incanus</name>
    <dbReference type="NCBI Taxonomy" id="887453"/>
    <lineage>
        <taxon>Bacteria</taxon>
        <taxon>Bacillati</taxon>
        <taxon>Actinomycetota</taxon>
        <taxon>Actinomycetes</taxon>
        <taxon>Kitasatosporales</taxon>
        <taxon>Streptomycetaceae</taxon>
        <taxon>Streptomyces</taxon>
    </lineage>
</organism>
<reference evidence="3" key="1">
    <citation type="journal article" date="2019" name="Int. J. Syst. Evol. Microbiol.">
        <title>The Global Catalogue of Microorganisms (GCM) 10K type strain sequencing project: providing services to taxonomists for standard genome sequencing and annotation.</title>
        <authorList>
            <consortium name="The Broad Institute Genomics Platform"/>
            <consortium name="The Broad Institute Genome Sequencing Center for Infectious Disease"/>
            <person name="Wu L."/>
            <person name="Ma J."/>
        </authorList>
    </citation>
    <scope>NUCLEOTIDE SEQUENCE [LARGE SCALE GENOMIC DNA]</scope>
    <source>
        <strain evidence="3">JCM 13852</strain>
    </source>
</reference>